<accession>A0AAD6BT21</accession>
<dbReference type="EMBL" id="JAPTMU010000001">
    <property type="protein sequence ID" value="KAJ4949477.1"/>
    <property type="molecule type" value="Genomic_DNA"/>
</dbReference>
<comment type="caution">
    <text evidence="1">The sequence shown here is derived from an EMBL/GenBank/DDBJ whole genome shotgun (WGS) entry which is preliminary data.</text>
</comment>
<proteinExistence type="predicted"/>
<protein>
    <submittedName>
        <fullName evidence="1">Uncharacterized protein</fullName>
    </submittedName>
</protein>
<name>A0AAD6BT21_9TELE</name>
<dbReference type="AlphaFoldDB" id="A0AAD6BT21"/>
<evidence type="ECO:0000313" key="2">
    <source>
        <dbReference type="Proteomes" id="UP001219934"/>
    </source>
</evidence>
<gene>
    <name evidence="1" type="ORF">JOQ06_020992</name>
</gene>
<reference evidence="1" key="1">
    <citation type="submission" date="2022-11" db="EMBL/GenBank/DDBJ databases">
        <title>Chromosome-level genome of Pogonophryne albipinna.</title>
        <authorList>
            <person name="Jo E."/>
        </authorList>
    </citation>
    <scope>NUCLEOTIDE SEQUENCE</scope>
    <source>
        <strain evidence="1">SGF0006</strain>
        <tissue evidence="1">Muscle</tissue>
    </source>
</reference>
<organism evidence="1 2">
    <name type="scientific">Pogonophryne albipinna</name>
    <dbReference type="NCBI Taxonomy" id="1090488"/>
    <lineage>
        <taxon>Eukaryota</taxon>
        <taxon>Metazoa</taxon>
        <taxon>Chordata</taxon>
        <taxon>Craniata</taxon>
        <taxon>Vertebrata</taxon>
        <taxon>Euteleostomi</taxon>
        <taxon>Actinopterygii</taxon>
        <taxon>Neopterygii</taxon>
        <taxon>Teleostei</taxon>
        <taxon>Neoteleostei</taxon>
        <taxon>Acanthomorphata</taxon>
        <taxon>Eupercaria</taxon>
        <taxon>Perciformes</taxon>
        <taxon>Notothenioidei</taxon>
        <taxon>Pogonophryne</taxon>
    </lineage>
</organism>
<keyword evidence="2" id="KW-1185">Reference proteome</keyword>
<dbReference type="Proteomes" id="UP001219934">
    <property type="component" value="Unassembled WGS sequence"/>
</dbReference>
<sequence>MITRTEQFFTPFPYKACENVFFISVPARFMRLFPEFPAGAIHHVLAALPTGAPAGFRALLSPNDNECSVSAQCA</sequence>
<evidence type="ECO:0000313" key="1">
    <source>
        <dbReference type="EMBL" id="KAJ4949477.1"/>
    </source>
</evidence>